<gene>
    <name evidence="2" type="ORF">CTI12_AA440890</name>
</gene>
<dbReference type="Proteomes" id="UP000245207">
    <property type="component" value="Unassembled WGS sequence"/>
</dbReference>
<protein>
    <submittedName>
        <fullName evidence="2">Uncharacterized protein</fullName>
    </submittedName>
</protein>
<evidence type="ECO:0000256" key="1">
    <source>
        <dbReference type="SAM" id="MobiDB-lite"/>
    </source>
</evidence>
<feature type="region of interest" description="Disordered" evidence="1">
    <location>
        <begin position="1"/>
        <end position="20"/>
    </location>
</feature>
<feature type="region of interest" description="Disordered" evidence="1">
    <location>
        <begin position="44"/>
        <end position="66"/>
    </location>
</feature>
<organism evidence="2 3">
    <name type="scientific">Artemisia annua</name>
    <name type="common">Sweet wormwood</name>
    <dbReference type="NCBI Taxonomy" id="35608"/>
    <lineage>
        <taxon>Eukaryota</taxon>
        <taxon>Viridiplantae</taxon>
        <taxon>Streptophyta</taxon>
        <taxon>Embryophyta</taxon>
        <taxon>Tracheophyta</taxon>
        <taxon>Spermatophyta</taxon>
        <taxon>Magnoliopsida</taxon>
        <taxon>eudicotyledons</taxon>
        <taxon>Gunneridae</taxon>
        <taxon>Pentapetalae</taxon>
        <taxon>asterids</taxon>
        <taxon>campanulids</taxon>
        <taxon>Asterales</taxon>
        <taxon>Asteraceae</taxon>
        <taxon>Asteroideae</taxon>
        <taxon>Anthemideae</taxon>
        <taxon>Artemisiinae</taxon>
        <taxon>Artemisia</taxon>
    </lineage>
</organism>
<dbReference type="PANTHER" id="PTHR33143:SF6">
    <property type="entry name" value="OS08G0102900 PROTEIN"/>
    <property type="match status" value="1"/>
</dbReference>
<dbReference type="OrthoDB" id="695631at2759"/>
<dbReference type="EMBL" id="PKPP01007243">
    <property type="protein sequence ID" value="PWA53951.1"/>
    <property type="molecule type" value="Genomic_DNA"/>
</dbReference>
<dbReference type="AlphaFoldDB" id="A0A2U1LY86"/>
<keyword evidence="3" id="KW-1185">Reference proteome</keyword>
<evidence type="ECO:0000313" key="2">
    <source>
        <dbReference type="EMBL" id="PWA53951.1"/>
    </source>
</evidence>
<feature type="compositionally biased region" description="Polar residues" evidence="1">
    <location>
        <begin position="8"/>
        <end position="20"/>
    </location>
</feature>
<dbReference type="STRING" id="35608.A0A2U1LY86"/>
<dbReference type="GO" id="GO:0005634">
    <property type="term" value="C:nucleus"/>
    <property type="evidence" value="ECO:0007669"/>
    <property type="project" value="TreeGrafter"/>
</dbReference>
<dbReference type="PANTHER" id="PTHR33143">
    <property type="entry name" value="F16F4.1 PROTEIN-RELATED"/>
    <property type="match status" value="1"/>
</dbReference>
<feature type="compositionally biased region" description="Low complexity" evidence="1">
    <location>
        <begin position="52"/>
        <end position="63"/>
    </location>
</feature>
<dbReference type="InterPro" id="IPR039607">
    <property type="entry name" value="VQ_8/17/18/20/21/25"/>
</dbReference>
<accession>A0A2U1LY86</accession>
<proteinExistence type="predicted"/>
<comment type="caution">
    <text evidence="2">The sequence shown here is derived from an EMBL/GenBank/DDBJ whole genome shotgun (WGS) entry which is preliminary data.</text>
</comment>
<evidence type="ECO:0000313" key="3">
    <source>
        <dbReference type="Proteomes" id="UP000245207"/>
    </source>
</evidence>
<sequence length="131" mass="14087">MTLVQRLTGPSAQSPIMGSSYSAFQDDGGAVSPAARFASIEKAVKSPEGRRQQQPSQSQQQSSTDFATAVEGVEMSYFPSILSPAPGSLPPIPPNFFSPLGNDFFHDLSPALHNSSGRNFPYMEVYLTCKL</sequence>
<reference evidence="2 3" key="1">
    <citation type="journal article" date="2018" name="Mol. Plant">
        <title>The genome of Artemisia annua provides insight into the evolution of Asteraceae family and artemisinin biosynthesis.</title>
        <authorList>
            <person name="Shen Q."/>
            <person name="Zhang L."/>
            <person name="Liao Z."/>
            <person name="Wang S."/>
            <person name="Yan T."/>
            <person name="Shi P."/>
            <person name="Liu M."/>
            <person name="Fu X."/>
            <person name="Pan Q."/>
            <person name="Wang Y."/>
            <person name="Lv Z."/>
            <person name="Lu X."/>
            <person name="Zhang F."/>
            <person name="Jiang W."/>
            <person name="Ma Y."/>
            <person name="Chen M."/>
            <person name="Hao X."/>
            <person name="Li L."/>
            <person name="Tang Y."/>
            <person name="Lv G."/>
            <person name="Zhou Y."/>
            <person name="Sun X."/>
            <person name="Brodelius P.E."/>
            <person name="Rose J.K.C."/>
            <person name="Tang K."/>
        </authorList>
    </citation>
    <scope>NUCLEOTIDE SEQUENCE [LARGE SCALE GENOMIC DNA]</scope>
    <source>
        <strain evidence="3">cv. Huhao1</strain>
        <tissue evidence="2">Leaf</tissue>
    </source>
</reference>
<name>A0A2U1LY86_ARTAN</name>